<dbReference type="Pfam" id="PF04413">
    <property type="entry name" value="Glycos_transf_N"/>
    <property type="match status" value="1"/>
</dbReference>
<protein>
    <recommendedName>
        <fullName evidence="3 7">3-deoxy-D-manno-octulosonic acid transferase</fullName>
        <shortName evidence="7">Kdo transferase</shortName>
        <ecNumber evidence="2 7">2.4.99.12</ecNumber>
    </recommendedName>
    <alternativeName>
        <fullName evidence="5 7">Lipid IV(A) 3-deoxy-D-manno-octulosonic acid transferase</fullName>
    </alternativeName>
</protein>
<comment type="subcellular location">
    <subcellularLocation>
        <location evidence="7">Cell membrane</location>
    </subcellularLocation>
</comment>
<organism evidence="9 10">
    <name type="scientific">Pedobacter albus</name>
    <dbReference type="NCBI Taxonomy" id="3113905"/>
    <lineage>
        <taxon>Bacteria</taxon>
        <taxon>Pseudomonadati</taxon>
        <taxon>Bacteroidota</taxon>
        <taxon>Sphingobacteriia</taxon>
        <taxon>Sphingobacteriales</taxon>
        <taxon>Sphingobacteriaceae</taxon>
        <taxon>Pedobacter</taxon>
    </lineage>
</organism>
<evidence type="ECO:0000259" key="8">
    <source>
        <dbReference type="Pfam" id="PF04413"/>
    </source>
</evidence>
<evidence type="ECO:0000256" key="6">
    <source>
        <dbReference type="ARBA" id="ARBA00049183"/>
    </source>
</evidence>
<comment type="caution">
    <text evidence="9">The sequence shown here is derived from an EMBL/GenBank/DDBJ whole genome shotgun (WGS) entry which is preliminary data.</text>
</comment>
<evidence type="ECO:0000313" key="10">
    <source>
        <dbReference type="Proteomes" id="UP001336835"/>
    </source>
</evidence>
<comment type="function">
    <text evidence="7">Involved in lipopolysaccharide (LPS) biosynthesis. Catalyzes the transfer of 3-deoxy-D-manno-octulosonate (Kdo) residue(s) from CMP-Kdo to lipid IV(A), the tetraacyldisaccharide-1,4'-bisphosphate precursor of lipid A.</text>
</comment>
<dbReference type="PANTHER" id="PTHR42755">
    <property type="entry name" value="3-DEOXY-MANNO-OCTULOSONATE CYTIDYLYLTRANSFERASE"/>
    <property type="match status" value="1"/>
</dbReference>
<sequence length="411" mass="46268">MLWIYNIGIVIYGLFVRLASLFNAKAKLFVAGRKNGFEKIAQKINPTDRPIWYHFASLGEFEQGRPVLEKLKSAYPDVKVVVTFFSPSGYEIRKNYPLADGIFYLPLDTAGNAKKFVALVNPRLAIFTKYEFWYHYFKTLHRQQIPIYLISGIFRPNQLFFKSYGGFYRKMLGFVKHFFVQNEESVQLLKGIGLDKVSLSGDTRFDRVYENALQPKQLPEIEAFCGQAPILMAGSTWPADEKLLVELANQNPDWKFIIAPHEIGASHISEIELLFPNAVKFSVLGSQLAQTSNLKSQILIIDNIGMLSSLYQYGQLAYIGGGFGAGIHNTLEAVAFGLPVIFGPKYDKFQEAKDLIAIGIAQSISNENELLNAFNELKSNAELPLKAKAYIENKKGATDMIVGHVKEEIKL</sequence>
<evidence type="ECO:0000256" key="1">
    <source>
        <dbReference type="ARBA" id="ARBA00004713"/>
    </source>
</evidence>
<dbReference type="Gene3D" id="3.40.50.11720">
    <property type="entry name" value="3-Deoxy-D-manno-octulosonic-acid transferase, N-terminal domain"/>
    <property type="match status" value="1"/>
</dbReference>
<dbReference type="EC" id="2.4.99.12" evidence="2 7"/>
<feature type="domain" description="3-deoxy-D-manno-octulosonic-acid transferase N-terminal" evidence="8">
    <location>
        <begin position="45"/>
        <end position="206"/>
    </location>
</feature>
<evidence type="ECO:0000256" key="5">
    <source>
        <dbReference type="ARBA" id="ARBA00031445"/>
    </source>
</evidence>
<keyword evidence="7" id="KW-1133">Transmembrane helix</keyword>
<evidence type="ECO:0000256" key="4">
    <source>
        <dbReference type="ARBA" id="ARBA00022679"/>
    </source>
</evidence>
<keyword evidence="7" id="KW-1003">Cell membrane</keyword>
<gene>
    <name evidence="9" type="ORF">VRU48_18970</name>
</gene>
<reference evidence="9 10" key="1">
    <citation type="submission" date="2024-01" db="EMBL/GenBank/DDBJ databases">
        <title>Pedobacter sp. nov., isolated from fresh soil.</title>
        <authorList>
            <person name="Le N.T.T."/>
        </authorList>
    </citation>
    <scope>NUCLEOTIDE SEQUENCE [LARGE SCALE GENOMIC DNA]</scope>
    <source>
        <strain evidence="9 10">KR3-3</strain>
    </source>
</reference>
<keyword evidence="4 7" id="KW-0808">Transferase</keyword>
<dbReference type="RefSeq" id="WP_330109496.1">
    <property type="nucleotide sequence ID" value="NZ_JAZDQT010000003.1"/>
</dbReference>
<keyword evidence="7" id="KW-0472">Membrane</keyword>
<evidence type="ECO:0000256" key="2">
    <source>
        <dbReference type="ARBA" id="ARBA00012621"/>
    </source>
</evidence>
<dbReference type="InterPro" id="IPR039901">
    <property type="entry name" value="Kdotransferase"/>
</dbReference>
<keyword evidence="7" id="KW-0448">Lipopolysaccharide biosynthesis</keyword>
<dbReference type="InterPro" id="IPR038107">
    <property type="entry name" value="Glycos_transf_N_sf"/>
</dbReference>
<proteinExistence type="inferred from homology"/>
<comment type="catalytic activity">
    <reaction evidence="6 7">
        <text>lipid IVA (E. coli) + CMP-3-deoxy-beta-D-manno-octulosonate = alpha-Kdo-(2-&gt;6)-lipid IVA (E. coli) + CMP + H(+)</text>
        <dbReference type="Rhea" id="RHEA:28066"/>
        <dbReference type="ChEBI" id="CHEBI:15378"/>
        <dbReference type="ChEBI" id="CHEBI:58603"/>
        <dbReference type="ChEBI" id="CHEBI:60364"/>
        <dbReference type="ChEBI" id="CHEBI:60377"/>
        <dbReference type="ChEBI" id="CHEBI:85987"/>
        <dbReference type="EC" id="2.4.99.12"/>
    </reaction>
</comment>
<dbReference type="PANTHER" id="PTHR42755:SF1">
    <property type="entry name" value="3-DEOXY-D-MANNO-OCTULOSONIC ACID TRANSFERASE, MITOCHONDRIAL-RELATED"/>
    <property type="match status" value="1"/>
</dbReference>
<comment type="pathway">
    <text evidence="1 7">Bacterial outer membrane biogenesis; LPS core biosynthesis.</text>
</comment>
<comment type="similarity">
    <text evidence="7">Belongs to the glycosyltransferase group 1 family.</text>
</comment>
<evidence type="ECO:0000256" key="3">
    <source>
        <dbReference type="ARBA" id="ARBA00019077"/>
    </source>
</evidence>
<keyword evidence="10" id="KW-1185">Reference proteome</keyword>
<name>A0ABU7ICL8_9SPHI</name>
<dbReference type="Gene3D" id="3.40.50.2000">
    <property type="entry name" value="Glycogen Phosphorylase B"/>
    <property type="match status" value="1"/>
</dbReference>
<dbReference type="EMBL" id="JAZDQT010000003">
    <property type="protein sequence ID" value="MEE1947217.1"/>
    <property type="molecule type" value="Genomic_DNA"/>
</dbReference>
<feature type="transmembrane region" description="Helical" evidence="7">
    <location>
        <begin position="6"/>
        <end position="24"/>
    </location>
</feature>
<accession>A0ABU7ICL8</accession>
<dbReference type="InterPro" id="IPR007507">
    <property type="entry name" value="Glycos_transf_N"/>
</dbReference>
<dbReference type="SUPFAM" id="SSF53756">
    <property type="entry name" value="UDP-Glycosyltransferase/glycogen phosphorylase"/>
    <property type="match status" value="1"/>
</dbReference>
<evidence type="ECO:0000313" key="9">
    <source>
        <dbReference type="EMBL" id="MEE1947217.1"/>
    </source>
</evidence>
<dbReference type="Proteomes" id="UP001336835">
    <property type="component" value="Unassembled WGS sequence"/>
</dbReference>
<keyword evidence="7" id="KW-0812">Transmembrane</keyword>
<evidence type="ECO:0000256" key="7">
    <source>
        <dbReference type="RuleBase" id="RU365103"/>
    </source>
</evidence>